<evidence type="ECO:0000313" key="7">
    <source>
        <dbReference type="Proteomes" id="UP000632766"/>
    </source>
</evidence>
<dbReference type="NCBIfam" id="NF005543">
    <property type="entry name" value="PRK07206.1"/>
    <property type="match status" value="1"/>
</dbReference>
<keyword evidence="3 4" id="KW-0067">ATP-binding</keyword>
<dbReference type="Proteomes" id="UP000632766">
    <property type="component" value="Unassembled WGS sequence"/>
</dbReference>
<keyword evidence="1" id="KW-0436">Ligase</keyword>
<evidence type="ECO:0000256" key="4">
    <source>
        <dbReference type="PROSITE-ProRule" id="PRU00409"/>
    </source>
</evidence>
<evidence type="ECO:0000313" key="6">
    <source>
        <dbReference type="EMBL" id="MBH8560706.1"/>
    </source>
</evidence>
<evidence type="ECO:0000259" key="5">
    <source>
        <dbReference type="PROSITE" id="PS50975"/>
    </source>
</evidence>
<dbReference type="AlphaFoldDB" id="A0A8J7L8T5"/>
<dbReference type="EMBL" id="JAECZC010000001">
    <property type="protein sequence ID" value="MBH8560706.1"/>
    <property type="molecule type" value="Genomic_DNA"/>
</dbReference>
<dbReference type="InterPro" id="IPR052032">
    <property type="entry name" value="ATP-dep_AA_Ligase"/>
</dbReference>
<comment type="caution">
    <text evidence="6">The sequence shown here is derived from an EMBL/GenBank/DDBJ whole genome shotgun (WGS) entry which is preliminary data.</text>
</comment>
<dbReference type="GO" id="GO:0016874">
    <property type="term" value="F:ligase activity"/>
    <property type="evidence" value="ECO:0007669"/>
    <property type="project" value="UniProtKB-KW"/>
</dbReference>
<keyword evidence="7" id="KW-1185">Reference proteome</keyword>
<dbReference type="PANTHER" id="PTHR43585:SF2">
    <property type="entry name" value="ATP-GRASP ENZYME FSQD"/>
    <property type="match status" value="1"/>
</dbReference>
<dbReference type="GO" id="GO:0005524">
    <property type="term" value="F:ATP binding"/>
    <property type="evidence" value="ECO:0007669"/>
    <property type="project" value="UniProtKB-UniRule"/>
</dbReference>
<evidence type="ECO:0000256" key="1">
    <source>
        <dbReference type="ARBA" id="ARBA00022598"/>
    </source>
</evidence>
<evidence type="ECO:0000256" key="2">
    <source>
        <dbReference type="ARBA" id="ARBA00022741"/>
    </source>
</evidence>
<reference evidence="6 7" key="1">
    <citation type="journal article" date="2021" name="Int. J. Syst. Evol. Microbiol.">
        <title>Amazonocrinis nigriterrae gen. nov., sp. nov., Atlanticothrix silvestris gen. nov., sp. nov. and Dendronalium phyllosphericum gen. nov., sp. nov., nostocacean cyanobacteria from Brazilian environments.</title>
        <authorList>
            <person name="Alvarenga D.O."/>
            <person name="Andreote A.P.D."/>
            <person name="Branco L.H.Z."/>
            <person name="Delbaje E."/>
            <person name="Cruz R.B."/>
            <person name="Varani A.M."/>
            <person name="Fiore M.F."/>
        </authorList>
    </citation>
    <scope>NUCLEOTIDE SEQUENCE [LARGE SCALE GENOMIC DNA]</scope>
    <source>
        <strain evidence="6 7">CENA67</strain>
    </source>
</reference>
<organism evidence="6 7">
    <name type="scientific">Amazonocrinis nigriterrae CENA67</name>
    <dbReference type="NCBI Taxonomy" id="2794033"/>
    <lineage>
        <taxon>Bacteria</taxon>
        <taxon>Bacillati</taxon>
        <taxon>Cyanobacteriota</taxon>
        <taxon>Cyanophyceae</taxon>
        <taxon>Nostocales</taxon>
        <taxon>Nostocaceae</taxon>
        <taxon>Amazonocrinis</taxon>
        <taxon>Amazonocrinis nigriterrae</taxon>
    </lineage>
</organism>
<dbReference type="SUPFAM" id="SSF56059">
    <property type="entry name" value="Glutathione synthetase ATP-binding domain-like"/>
    <property type="match status" value="1"/>
</dbReference>
<dbReference type="Pfam" id="PF13535">
    <property type="entry name" value="ATP-grasp_4"/>
    <property type="match status" value="1"/>
</dbReference>
<gene>
    <name evidence="6" type="ORF">I8748_00525</name>
</gene>
<dbReference type="PANTHER" id="PTHR43585">
    <property type="entry name" value="FUMIPYRROLE BIOSYNTHESIS PROTEIN C"/>
    <property type="match status" value="1"/>
</dbReference>
<dbReference type="RefSeq" id="WP_198122765.1">
    <property type="nucleotide sequence ID" value="NZ_JAECZC010000001.1"/>
</dbReference>
<dbReference type="PROSITE" id="PS50975">
    <property type="entry name" value="ATP_GRASP"/>
    <property type="match status" value="1"/>
</dbReference>
<dbReference type="Gene3D" id="3.30.470.20">
    <property type="entry name" value="ATP-grasp fold, B domain"/>
    <property type="match status" value="1"/>
</dbReference>
<sequence>MTTSNPQGPVVIVDPYSSGAFFAPAFTQAGVPVVAVLSSPTPPDVYASSYRPQDFSQILIATEDLSEVVNKLRELRPRCVLPGCESGVELADAIAPQVVEDLANIPEKASARRHKGDMAAAVAQAGLPIIPQLCTNNADEVEKWLYQTGLIGCDLVIKPPKSASTDGVTKVPKGEGWRQIFNEMLGKHNRLGILNDKLLIQEYTQGVEYVIDTISYEGKHSISDICRYHKIDNGPYMAIYDRMEWLPPTIPEYDQIVDYARGVLDAVGMRYGTSHLEVMLTEHGPRLIEIGTRPHGGGHPRFCRIATGDSQVDRAVRYFTRNGSIPDSFQLITHVLVVFLICRVEGIVSNAEIFDQVKELQSHHFSVINIQNNDWLEPTKDLFASLKLGFVVLAHADQSQIMEDYKLIRSLEQQLKLNSPKITIKV</sequence>
<protein>
    <submittedName>
        <fullName evidence="6">ATP-grasp domain-containing protein</fullName>
    </submittedName>
</protein>
<evidence type="ECO:0000256" key="3">
    <source>
        <dbReference type="ARBA" id="ARBA00022840"/>
    </source>
</evidence>
<accession>A0A8J7L8T5</accession>
<dbReference type="InterPro" id="IPR011761">
    <property type="entry name" value="ATP-grasp"/>
</dbReference>
<proteinExistence type="predicted"/>
<name>A0A8J7L8T5_9NOST</name>
<keyword evidence="2 4" id="KW-0547">Nucleotide-binding</keyword>
<dbReference type="GO" id="GO:0046872">
    <property type="term" value="F:metal ion binding"/>
    <property type="evidence" value="ECO:0007669"/>
    <property type="project" value="InterPro"/>
</dbReference>
<feature type="domain" description="ATP-grasp" evidence="5">
    <location>
        <begin position="119"/>
        <end position="320"/>
    </location>
</feature>